<evidence type="ECO:0000313" key="3">
    <source>
        <dbReference type="Proteomes" id="UP000322667"/>
    </source>
</evidence>
<gene>
    <name evidence="2" type="ORF">ES332_D05G194800v1</name>
</gene>
<dbReference type="Proteomes" id="UP000322667">
    <property type="component" value="Chromosome D05"/>
</dbReference>
<evidence type="ECO:0000256" key="1">
    <source>
        <dbReference type="SAM" id="Phobius"/>
    </source>
</evidence>
<sequence>MGDYGCGINSIAMMLLVVALLLLGPLGMPPLQPPPAYIFLIFAFVLVFVFIYLSHASK</sequence>
<keyword evidence="3" id="KW-1185">Reference proteome</keyword>
<dbReference type="EMBL" id="CM017627">
    <property type="protein sequence ID" value="TYH71575.1"/>
    <property type="molecule type" value="Genomic_DNA"/>
</dbReference>
<organism evidence="2 3">
    <name type="scientific">Gossypium tomentosum</name>
    <name type="common">Hawaiian cotton</name>
    <name type="synonym">Gossypium sandvicense</name>
    <dbReference type="NCBI Taxonomy" id="34277"/>
    <lineage>
        <taxon>Eukaryota</taxon>
        <taxon>Viridiplantae</taxon>
        <taxon>Streptophyta</taxon>
        <taxon>Embryophyta</taxon>
        <taxon>Tracheophyta</taxon>
        <taxon>Spermatophyta</taxon>
        <taxon>Magnoliopsida</taxon>
        <taxon>eudicotyledons</taxon>
        <taxon>Gunneridae</taxon>
        <taxon>Pentapetalae</taxon>
        <taxon>rosids</taxon>
        <taxon>malvids</taxon>
        <taxon>Malvales</taxon>
        <taxon>Malvaceae</taxon>
        <taxon>Malvoideae</taxon>
        <taxon>Gossypium</taxon>
    </lineage>
</organism>
<dbReference type="AlphaFoldDB" id="A0A5D2KXP4"/>
<keyword evidence="1" id="KW-0472">Membrane</keyword>
<reference evidence="2 3" key="1">
    <citation type="submission" date="2019-07" db="EMBL/GenBank/DDBJ databases">
        <title>WGS assembly of Gossypium tomentosum.</title>
        <authorList>
            <person name="Chen Z.J."/>
            <person name="Sreedasyam A."/>
            <person name="Ando A."/>
            <person name="Song Q."/>
            <person name="De L."/>
            <person name="Hulse-Kemp A."/>
            <person name="Ding M."/>
            <person name="Ye W."/>
            <person name="Kirkbride R."/>
            <person name="Jenkins J."/>
            <person name="Plott C."/>
            <person name="Lovell J."/>
            <person name="Lin Y.-M."/>
            <person name="Vaughn R."/>
            <person name="Liu B."/>
            <person name="Li W."/>
            <person name="Simpson S."/>
            <person name="Scheffler B."/>
            <person name="Saski C."/>
            <person name="Grover C."/>
            <person name="Hu G."/>
            <person name="Conover J."/>
            <person name="Carlson J."/>
            <person name="Shu S."/>
            <person name="Boston L."/>
            <person name="Williams M."/>
            <person name="Peterson D."/>
            <person name="Mcgee K."/>
            <person name="Jones D."/>
            <person name="Wendel J."/>
            <person name="Stelly D."/>
            <person name="Grimwood J."/>
            <person name="Schmutz J."/>
        </authorList>
    </citation>
    <scope>NUCLEOTIDE SEQUENCE [LARGE SCALE GENOMIC DNA]</scope>
    <source>
        <strain evidence="2">7179.01</strain>
    </source>
</reference>
<keyword evidence="1" id="KW-0812">Transmembrane</keyword>
<evidence type="ECO:0000313" key="2">
    <source>
        <dbReference type="EMBL" id="TYH71575.1"/>
    </source>
</evidence>
<proteinExistence type="predicted"/>
<feature type="transmembrane region" description="Helical" evidence="1">
    <location>
        <begin position="7"/>
        <end position="28"/>
    </location>
</feature>
<accession>A0A5D2KXP4</accession>
<feature type="transmembrane region" description="Helical" evidence="1">
    <location>
        <begin position="34"/>
        <end position="53"/>
    </location>
</feature>
<protein>
    <submittedName>
        <fullName evidence="2">Uncharacterized protein</fullName>
    </submittedName>
</protein>
<keyword evidence="1" id="KW-1133">Transmembrane helix</keyword>
<name>A0A5D2KXP4_GOSTO</name>